<dbReference type="Proteomes" id="UP000275069">
    <property type="component" value="Chromosome"/>
</dbReference>
<comment type="subcellular location">
    <subcellularLocation>
        <location evidence="1">Cell membrane</location>
        <topology evidence="1">Multi-pass membrane protein</topology>
    </subcellularLocation>
</comment>
<evidence type="ECO:0000256" key="2">
    <source>
        <dbReference type="ARBA" id="ARBA00022692"/>
    </source>
</evidence>
<evidence type="ECO:0000313" key="8">
    <source>
        <dbReference type="Proteomes" id="UP000275069"/>
    </source>
</evidence>
<gene>
    <name evidence="7" type="ORF">D7I44_10735</name>
</gene>
<dbReference type="KEGG" id="gry:D7I44_10735"/>
<evidence type="ECO:0000259" key="6">
    <source>
        <dbReference type="PROSITE" id="PS50850"/>
    </source>
</evidence>
<evidence type="ECO:0000256" key="4">
    <source>
        <dbReference type="ARBA" id="ARBA00023136"/>
    </source>
</evidence>
<feature type="transmembrane region" description="Helical" evidence="5">
    <location>
        <begin position="93"/>
        <end position="115"/>
    </location>
</feature>
<feature type="transmembrane region" description="Helical" evidence="5">
    <location>
        <begin position="31"/>
        <end position="57"/>
    </location>
</feature>
<keyword evidence="3 5" id="KW-1133">Transmembrane helix</keyword>
<evidence type="ECO:0000256" key="1">
    <source>
        <dbReference type="ARBA" id="ARBA00004651"/>
    </source>
</evidence>
<feature type="transmembrane region" description="Helical" evidence="5">
    <location>
        <begin position="363"/>
        <end position="381"/>
    </location>
</feature>
<organism evidence="7 8">
    <name type="scientific">Gryllotalpicola protaetiae</name>
    <dbReference type="NCBI Taxonomy" id="2419771"/>
    <lineage>
        <taxon>Bacteria</taxon>
        <taxon>Bacillati</taxon>
        <taxon>Actinomycetota</taxon>
        <taxon>Actinomycetes</taxon>
        <taxon>Micrococcales</taxon>
        <taxon>Microbacteriaceae</taxon>
        <taxon>Gryllotalpicola</taxon>
    </lineage>
</organism>
<feature type="transmembrane region" description="Helical" evidence="5">
    <location>
        <begin position="254"/>
        <end position="272"/>
    </location>
</feature>
<keyword evidence="4 5" id="KW-0472">Membrane</keyword>
<dbReference type="OrthoDB" id="7375466at2"/>
<dbReference type="AlphaFoldDB" id="A0A387BIQ6"/>
<sequence>MQWFLSVYSLTFGVGLVPGGRLGDAHGRRGLFLLGLGLFLAGSTLSVTAPVIGWAIAGRVVQGFGAGLISAQVLGIIQDLFIGRARVAALSAYSIAASASAIVGPLVAGGVLSVASEGVAWRAVLTVSMPFVAATGVLAALFVPRFKPVGRRAGLDALGIALTACVVLLATVPVVSRLPRPASAAVIVAVAVLVAVTFLWERRLGRRGGTPLFAPVLVRSGGFVSGNVVALLWFGAAGAQGSVITVFLLQGYRMPGLAVAALMIPGSLARILGSGLSGRMHDLFAAWALPGALAIEAVAAAVLVPVVGSPPAAWVLAVLVGVQLVMGFGSGVFEPLIRARTLSFVPPSDYGLGASFLQLTQRLAATFCIALVTGIAFAHGVDAVGPATLRGAVAVTAGLLLVALAESVRAALAERRLEKCRDVVRLGV</sequence>
<dbReference type="GO" id="GO:0022857">
    <property type="term" value="F:transmembrane transporter activity"/>
    <property type="evidence" value="ECO:0007669"/>
    <property type="project" value="InterPro"/>
</dbReference>
<name>A0A387BIQ6_9MICO</name>
<reference evidence="7 8" key="1">
    <citation type="submission" date="2018-09" db="EMBL/GenBank/DDBJ databases">
        <title>Genome sequencing of strain 2DFW10M-5.</title>
        <authorList>
            <person name="Heo J."/>
            <person name="Kim S.-J."/>
            <person name="Kwon S.-W."/>
        </authorList>
    </citation>
    <scope>NUCLEOTIDE SEQUENCE [LARGE SCALE GENOMIC DNA]</scope>
    <source>
        <strain evidence="7 8">2DFW10M-5</strain>
    </source>
</reference>
<proteinExistence type="predicted"/>
<evidence type="ECO:0000256" key="5">
    <source>
        <dbReference type="SAM" id="Phobius"/>
    </source>
</evidence>
<dbReference type="EMBL" id="CP032624">
    <property type="protein sequence ID" value="AYG03965.1"/>
    <property type="molecule type" value="Genomic_DNA"/>
</dbReference>
<dbReference type="PANTHER" id="PTHR42718">
    <property type="entry name" value="MAJOR FACILITATOR SUPERFAMILY MULTIDRUG TRANSPORTER MFSC"/>
    <property type="match status" value="1"/>
</dbReference>
<feature type="transmembrane region" description="Helical" evidence="5">
    <location>
        <begin position="155"/>
        <end position="176"/>
    </location>
</feature>
<keyword evidence="8" id="KW-1185">Reference proteome</keyword>
<feature type="transmembrane region" description="Helical" evidence="5">
    <location>
        <begin position="284"/>
        <end position="306"/>
    </location>
</feature>
<feature type="transmembrane region" description="Helical" evidence="5">
    <location>
        <begin position="63"/>
        <end position="81"/>
    </location>
</feature>
<dbReference type="PANTHER" id="PTHR42718:SF39">
    <property type="entry name" value="ACTINORHODIN TRANSPORTER-RELATED"/>
    <property type="match status" value="1"/>
</dbReference>
<accession>A0A387BIQ6</accession>
<dbReference type="InterPro" id="IPR011701">
    <property type="entry name" value="MFS"/>
</dbReference>
<feature type="transmembrane region" description="Helical" evidence="5">
    <location>
        <begin position="393"/>
        <end position="412"/>
    </location>
</feature>
<protein>
    <submittedName>
        <fullName evidence="7">MFS transporter</fullName>
    </submittedName>
</protein>
<feature type="domain" description="Major facilitator superfamily (MFS) profile" evidence="6">
    <location>
        <begin position="1"/>
        <end position="409"/>
    </location>
</feature>
<dbReference type="SUPFAM" id="SSF103473">
    <property type="entry name" value="MFS general substrate transporter"/>
    <property type="match status" value="1"/>
</dbReference>
<feature type="transmembrane region" description="Helical" evidence="5">
    <location>
        <begin position="212"/>
        <end position="234"/>
    </location>
</feature>
<dbReference type="Pfam" id="PF07690">
    <property type="entry name" value="MFS_1"/>
    <property type="match status" value="1"/>
</dbReference>
<feature type="transmembrane region" description="Helical" evidence="5">
    <location>
        <begin position="121"/>
        <end position="143"/>
    </location>
</feature>
<evidence type="ECO:0000256" key="3">
    <source>
        <dbReference type="ARBA" id="ARBA00022989"/>
    </source>
</evidence>
<dbReference type="GO" id="GO:0005886">
    <property type="term" value="C:plasma membrane"/>
    <property type="evidence" value="ECO:0007669"/>
    <property type="project" value="UniProtKB-SubCell"/>
</dbReference>
<keyword evidence="2 5" id="KW-0812">Transmembrane</keyword>
<dbReference type="InterPro" id="IPR036259">
    <property type="entry name" value="MFS_trans_sf"/>
</dbReference>
<feature type="transmembrane region" description="Helical" evidence="5">
    <location>
        <begin position="312"/>
        <end position="333"/>
    </location>
</feature>
<dbReference type="PROSITE" id="PS50850">
    <property type="entry name" value="MFS"/>
    <property type="match status" value="1"/>
</dbReference>
<evidence type="ECO:0000313" key="7">
    <source>
        <dbReference type="EMBL" id="AYG03965.1"/>
    </source>
</evidence>
<dbReference type="Gene3D" id="1.20.1720.10">
    <property type="entry name" value="Multidrug resistance protein D"/>
    <property type="match status" value="1"/>
</dbReference>
<feature type="transmembrane region" description="Helical" evidence="5">
    <location>
        <begin position="182"/>
        <end position="200"/>
    </location>
</feature>
<dbReference type="InterPro" id="IPR020846">
    <property type="entry name" value="MFS_dom"/>
</dbReference>